<evidence type="ECO:0000313" key="3">
    <source>
        <dbReference type="WBParaSite" id="L893_g25530.t1"/>
    </source>
</evidence>
<feature type="signal peptide" evidence="1">
    <location>
        <begin position="1"/>
        <end position="21"/>
    </location>
</feature>
<reference evidence="3" key="1">
    <citation type="submission" date="2016-11" db="UniProtKB">
        <authorList>
            <consortium name="WormBaseParasite"/>
        </authorList>
    </citation>
    <scope>IDENTIFICATION</scope>
</reference>
<sequence length="34" mass="3639">MKASVLALFLLLSSSACFVLAEHHSTDPLVDADH</sequence>
<organism evidence="2 3">
    <name type="scientific">Steinernema glaseri</name>
    <dbReference type="NCBI Taxonomy" id="37863"/>
    <lineage>
        <taxon>Eukaryota</taxon>
        <taxon>Metazoa</taxon>
        <taxon>Ecdysozoa</taxon>
        <taxon>Nematoda</taxon>
        <taxon>Chromadorea</taxon>
        <taxon>Rhabditida</taxon>
        <taxon>Tylenchina</taxon>
        <taxon>Panagrolaimomorpha</taxon>
        <taxon>Strongyloidoidea</taxon>
        <taxon>Steinernematidae</taxon>
        <taxon>Steinernema</taxon>
    </lineage>
</organism>
<accession>A0A1I7ZE43</accession>
<dbReference type="Proteomes" id="UP000095287">
    <property type="component" value="Unplaced"/>
</dbReference>
<keyword evidence="1" id="KW-0732">Signal</keyword>
<name>A0A1I7ZE43_9BILA</name>
<dbReference type="WBParaSite" id="L893_g25530.t1">
    <property type="protein sequence ID" value="L893_g25530.t1"/>
    <property type="gene ID" value="L893_g25530"/>
</dbReference>
<evidence type="ECO:0000256" key="1">
    <source>
        <dbReference type="SAM" id="SignalP"/>
    </source>
</evidence>
<evidence type="ECO:0000313" key="2">
    <source>
        <dbReference type="Proteomes" id="UP000095287"/>
    </source>
</evidence>
<protein>
    <submittedName>
        <fullName evidence="3">Lipoprotein</fullName>
    </submittedName>
</protein>
<dbReference type="PROSITE" id="PS51257">
    <property type="entry name" value="PROKAR_LIPOPROTEIN"/>
    <property type="match status" value="1"/>
</dbReference>
<dbReference type="AlphaFoldDB" id="A0A1I7ZE43"/>
<keyword evidence="2" id="KW-1185">Reference proteome</keyword>
<feature type="chain" id="PRO_5009313315" evidence="1">
    <location>
        <begin position="22"/>
        <end position="34"/>
    </location>
</feature>
<proteinExistence type="predicted"/>